<comment type="caution">
    <text evidence="3">The sequence shown here is derived from an EMBL/GenBank/DDBJ whole genome shotgun (WGS) entry which is preliminary data.</text>
</comment>
<sequence>MNRILTLCLIGACCASATAHAELNDRTKKLLQTQALTKQSEQAKNPKAAADDQAVVRGGSSAATPPPAPSPGRSAAGNVPAVKP</sequence>
<accession>A0A158IKR0</accession>
<name>A0A158IKR0_9BURK</name>
<feature type="chain" id="PRO_5011119933" evidence="2">
    <location>
        <begin position="22"/>
        <end position="84"/>
    </location>
</feature>
<dbReference type="RefSeq" id="WP_087656637.1">
    <property type="nucleotide sequence ID" value="NZ_FCOL02000012.1"/>
</dbReference>
<proteinExistence type="predicted"/>
<organism evidence="3 4">
    <name type="scientific">Caballeronia terrestris</name>
    <dbReference type="NCBI Taxonomy" id="1226301"/>
    <lineage>
        <taxon>Bacteria</taxon>
        <taxon>Pseudomonadati</taxon>
        <taxon>Pseudomonadota</taxon>
        <taxon>Betaproteobacteria</taxon>
        <taxon>Burkholderiales</taxon>
        <taxon>Burkholderiaceae</taxon>
        <taxon>Caballeronia</taxon>
    </lineage>
</organism>
<keyword evidence="4" id="KW-1185">Reference proteome</keyword>
<evidence type="ECO:0000313" key="3">
    <source>
        <dbReference type="EMBL" id="SAL57148.1"/>
    </source>
</evidence>
<evidence type="ECO:0000256" key="1">
    <source>
        <dbReference type="SAM" id="MobiDB-lite"/>
    </source>
</evidence>
<feature type="region of interest" description="Disordered" evidence="1">
    <location>
        <begin position="37"/>
        <end position="84"/>
    </location>
</feature>
<feature type="signal peptide" evidence="2">
    <location>
        <begin position="1"/>
        <end position="21"/>
    </location>
</feature>
<dbReference type="Proteomes" id="UP000054925">
    <property type="component" value="Unassembled WGS sequence"/>
</dbReference>
<protein>
    <submittedName>
        <fullName evidence="3">Uncharacterized protein</fullName>
    </submittedName>
</protein>
<gene>
    <name evidence="3" type="ORF">AWB67_02613</name>
</gene>
<reference evidence="3" key="1">
    <citation type="submission" date="2016-01" db="EMBL/GenBank/DDBJ databases">
        <authorList>
            <person name="Peeters C."/>
        </authorList>
    </citation>
    <scope>NUCLEOTIDE SEQUENCE [LARGE SCALE GENOMIC DNA]</scope>
    <source>
        <strain evidence="3">LMG 22937</strain>
    </source>
</reference>
<keyword evidence="2" id="KW-0732">Signal</keyword>
<dbReference type="OrthoDB" id="9135553at2"/>
<dbReference type="AlphaFoldDB" id="A0A158IKR0"/>
<evidence type="ECO:0000313" key="4">
    <source>
        <dbReference type="Proteomes" id="UP000054925"/>
    </source>
</evidence>
<dbReference type="EMBL" id="FCOL02000012">
    <property type="protein sequence ID" value="SAL57148.1"/>
    <property type="molecule type" value="Genomic_DNA"/>
</dbReference>
<evidence type="ECO:0000256" key="2">
    <source>
        <dbReference type="SAM" id="SignalP"/>
    </source>
</evidence>